<keyword evidence="1" id="KW-0597">Phosphoprotein</keyword>
<name>A0A1T4PA46_9ENTE</name>
<accession>A0A1T4PA46</accession>
<keyword evidence="3" id="KW-0540">Nuclease</keyword>
<evidence type="ECO:0000256" key="5">
    <source>
        <dbReference type="ARBA" id="ARBA00022801"/>
    </source>
</evidence>
<protein>
    <submittedName>
        <fullName evidence="6">Uncharacterized conserved protein, contains HEPN domain</fullName>
    </submittedName>
</protein>
<dbReference type="AlphaFoldDB" id="A0A1T4PA46"/>
<evidence type="ECO:0000313" key="6">
    <source>
        <dbReference type="EMBL" id="SJZ88329.1"/>
    </source>
</evidence>
<evidence type="ECO:0000256" key="3">
    <source>
        <dbReference type="ARBA" id="ARBA00022722"/>
    </source>
</evidence>
<evidence type="ECO:0000256" key="1">
    <source>
        <dbReference type="ARBA" id="ARBA00022553"/>
    </source>
</evidence>
<dbReference type="EMBL" id="FUXI01000019">
    <property type="protein sequence ID" value="SJZ88329.1"/>
    <property type="molecule type" value="Genomic_DNA"/>
</dbReference>
<dbReference type="PANTHER" id="PTHR34139:SF1">
    <property type="entry name" value="RNASE MJ1380-RELATED"/>
    <property type="match status" value="1"/>
</dbReference>
<dbReference type="PANTHER" id="PTHR34139">
    <property type="entry name" value="UPF0331 PROTEIN MJ0127"/>
    <property type="match status" value="1"/>
</dbReference>
<dbReference type="STRING" id="263852.SAMN02745116_01720"/>
<dbReference type="RefSeq" id="WP_159443275.1">
    <property type="nucleotide sequence ID" value="NZ_FUXI01000019.1"/>
</dbReference>
<reference evidence="6 7" key="1">
    <citation type="submission" date="2017-02" db="EMBL/GenBank/DDBJ databases">
        <authorList>
            <person name="Peterson S.W."/>
        </authorList>
    </citation>
    <scope>NUCLEOTIDE SEQUENCE [LARGE SCALE GENOMIC DNA]</scope>
    <source>
        <strain evidence="6 7">ATCC BAA-1030</strain>
    </source>
</reference>
<dbReference type="OrthoDB" id="9810538at2"/>
<keyword evidence="4" id="KW-0547">Nucleotide-binding</keyword>
<evidence type="ECO:0000313" key="7">
    <source>
        <dbReference type="Proteomes" id="UP000190328"/>
    </source>
</evidence>
<sequence>MNYSRDMYRLEIILEMCSDIEKIMNRFGKDYDTYLEDIAYYHSVNKCLEEIGESSGKFSTEFKERYADMVDWRQIKLIRNLFAHAYVEMNDNKTWQTLTYFLPIYKNFCENAFYELKKEMNE</sequence>
<organism evidence="6 7">
    <name type="scientific">Pilibacter termitis</name>
    <dbReference type="NCBI Taxonomy" id="263852"/>
    <lineage>
        <taxon>Bacteria</taxon>
        <taxon>Bacillati</taxon>
        <taxon>Bacillota</taxon>
        <taxon>Bacilli</taxon>
        <taxon>Lactobacillales</taxon>
        <taxon>Enterococcaceae</taxon>
        <taxon>Pilibacter</taxon>
    </lineage>
</organism>
<dbReference type="GO" id="GO:0004540">
    <property type="term" value="F:RNA nuclease activity"/>
    <property type="evidence" value="ECO:0007669"/>
    <property type="project" value="InterPro"/>
</dbReference>
<dbReference type="InterPro" id="IPR008201">
    <property type="entry name" value="HepT-like"/>
</dbReference>
<keyword evidence="5" id="KW-0378">Hydrolase</keyword>
<proteinExistence type="predicted"/>
<evidence type="ECO:0000256" key="4">
    <source>
        <dbReference type="ARBA" id="ARBA00022741"/>
    </source>
</evidence>
<dbReference type="Pfam" id="PF01934">
    <property type="entry name" value="HepT-like"/>
    <property type="match status" value="1"/>
</dbReference>
<evidence type="ECO:0000256" key="2">
    <source>
        <dbReference type="ARBA" id="ARBA00022649"/>
    </source>
</evidence>
<keyword evidence="7" id="KW-1185">Reference proteome</keyword>
<dbReference type="GO" id="GO:0110001">
    <property type="term" value="C:toxin-antitoxin complex"/>
    <property type="evidence" value="ECO:0007669"/>
    <property type="project" value="InterPro"/>
</dbReference>
<dbReference type="GO" id="GO:0016787">
    <property type="term" value="F:hydrolase activity"/>
    <property type="evidence" value="ECO:0007669"/>
    <property type="project" value="UniProtKB-KW"/>
</dbReference>
<dbReference type="Proteomes" id="UP000190328">
    <property type="component" value="Unassembled WGS sequence"/>
</dbReference>
<dbReference type="InterPro" id="IPR051813">
    <property type="entry name" value="HepT_RNase_toxin"/>
</dbReference>
<dbReference type="GO" id="GO:0000166">
    <property type="term" value="F:nucleotide binding"/>
    <property type="evidence" value="ECO:0007669"/>
    <property type="project" value="UniProtKB-KW"/>
</dbReference>
<gene>
    <name evidence="6" type="ORF">SAMN02745116_01720</name>
</gene>
<keyword evidence="2" id="KW-1277">Toxin-antitoxin system</keyword>